<feature type="non-terminal residue" evidence="6">
    <location>
        <position position="403"/>
    </location>
</feature>
<proteinExistence type="predicted"/>
<comment type="caution">
    <text evidence="6">The sequence shown here is derived from an EMBL/GenBank/DDBJ whole genome shotgun (WGS) entry which is preliminary data.</text>
</comment>
<keyword evidence="3" id="KW-0862">Zinc</keyword>
<dbReference type="Pfam" id="PF12773">
    <property type="entry name" value="DZR"/>
    <property type="match status" value="1"/>
</dbReference>
<dbReference type="AlphaFoldDB" id="A0A9D1MFG0"/>
<dbReference type="InterPro" id="IPR025874">
    <property type="entry name" value="DZR"/>
</dbReference>
<keyword evidence="4" id="KW-0472">Membrane</keyword>
<name>A0A9D1MFG0_9FIRM</name>
<organism evidence="6 7">
    <name type="scientific">Candidatus Scatosoma pullistercoris</name>
    <dbReference type="NCBI Taxonomy" id="2840934"/>
    <lineage>
        <taxon>Bacteria</taxon>
        <taxon>Bacillati</taxon>
        <taxon>Bacillota</taxon>
        <taxon>Clostridia</taxon>
        <taxon>Candidatus Scatosoma</taxon>
    </lineage>
</organism>
<dbReference type="InterPro" id="IPR026870">
    <property type="entry name" value="Zinc_ribbon_dom"/>
</dbReference>
<keyword evidence="4" id="KW-1133">Transmembrane helix</keyword>
<protein>
    <submittedName>
        <fullName evidence="6">Zinc ribbon domain-containing protein</fullName>
    </submittedName>
</protein>
<evidence type="ECO:0000313" key="6">
    <source>
        <dbReference type="EMBL" id="HIU59410.1"/>
    </source>
</evidence>
<reference evidence="6" key="2">
    <citation type="journal article" date="2021" name="PeerJ">
        <title>Extensive microbial diversity within the chicken gut microbiome revealed by metagenomics and culture.</title>
        <authorList>
            <person name="Gilroy R."/>
            <person name="Ravi A."/>
            <person name="Getino M."/>
            <person name="Pursley I."/>
            <person name="Horton D.L."/>
            <person name="Alikhan N.F."/>
            <person name="Baker D."/>
            <person name="Gharbi K."/>
            <person name="Hall N."/>
            <person name="Watson M."/>
            <person name="Adriaenssens E.M."/>
            <person name="Foster-Nyarko E."/>
            <person name="Jarju S."/>
            <person name="Secka A."/>
            <person name="Antonio M."/>
            <person name="Oren A."/>
            <person name="Chaudhuri R.R."/>
            <person name="La Ragione R."/>
            <person name="Hildebrand F."/>
            <person name="Pallen M.J."/>
        </authorList>
    </citation>
    <scope>NUCLEOTIDE SEQUENCE</scope>
    <source>
        <strain evidence="6">11687</strain>
    </source>
</reference>
<evidence type="ECO:0000256" key="4">
    <source>
        <dbReference type="SAM" id="Phobius"/>
    </source>
</evidence>
<evidence type="ECO:0000256" key="3">
    <source>
        <dbReference type="ARBA" id="ARBA00022833"/>
    </source>
</evidence>
<dbReference type="InterPro" id="IPR001876">
    <property type="entry name" value="Znf_RanBP2"/>
</dbReference>
<feature type="transmembrane region" description="Helical" evidence="4">
    <location>
        <begin position="331"/>
        <end position="355"/>
    </location>
</feature>
<gene>
    <name evidence="6" type="ORF">IAC57_04830</name>
</gene>
<feature type="domain" description="RanBP2-type" evidence="5">
    <location>
        <begin position="52"/>
        <end position="76"/>
    </location>
</feature>
<sequence length="403" mass="43673">MKTCPRCAFENKDGAKFCVKCGQALDKHCPKCDSVVEPDELYCHVCGTRLDGKRVCPACNAANEPDSAFCENCGTPLNLSGPAAVWPKPVQKKSASGKRIFDIVRASVALAFSLIMFISCFFSVGKISPSATFDVFDIEEVGHIKITSVDVIEGAFSLLDPMSDREFFSDFTSFALEHLSSKEQELLENGSPAQQTQVMIKLLEDYNVLKVFSLEEVTKYSASVKAELWIAAVLSLGYILLCTAFLILSVIDFVFVLSGKKRIRATLKLNVVLLAILLSLNFFLKMVFSPNWKDMAPGISMVLIFGILFIGLEIAGRIVSGELRFSKKQLASYISAGVGAVIALVVLSLAAGSIVTVRCSVSSLTESFKGGYSASALSKGWDALLQANENPDIFGQAETTILT</sequence>
<feature type="transmembrane region" description="Helical" evidence="4">
    <location>
        <begin position="103"/>
        <end position="124"/>
    </location>
</feature>
<evidence type="ECO:0000256" key="2">
    <source>
        <dbReference type="ARBA" id="ARBA00022771"/>
    </source>
</evidence>
<dbReference type="Proteomes" id="UP000824081">
    <property type="component" value="Unassembled WGS sequence"/>
</dbReference>
<keyword evidence="4" id="KW-0812">Transmembrane</keyword>
<feature type="domain" description="RanBP2-type" evidence="5">
    <location>
        <begin position="3"/>
        <end position="24"/>
    </location>
</feature>
<dbReference type="GO" id="GO:0008270">
    <property type="term" value="F:zinc ion binding"/>
    <property type="evidence" value="ECO:0007669"/>
    <property type="project" value="UniProtKB-KW"/>
</dbReference>
<feature type="transmembrane region" description="Helical" evidence="4">
    <location>
        <begin position="299"/>
        <end position="319"/>
    </location>
</feature>
<dbReference type="Pfam" id="PF13240">
    <property type="entry name" value="Zn_Ribbon_1"/>
    <property type="match status" value="1"/>
</dbReference>
<accession>A0A9D1MFG0</accession>
<dbReference type="SMART" id="SM00547">
    <property type="entry name" value="ZnF_RBZ"/>
    <property type="match status" value="2"/>
</dbReference>
<evidence type="ECO:0000259" key="5">
    <source>
        <dbReference type="SMART" id="SM00547"/>
    </source>
</evidence>
<reference evidence="6" key="1">
    <citation type="submission" date="2020-10" db="EMBL/GenBank/DDBJ databases">
        <authorList>
            <person name="Gilroy R."/>
        </authorList>
    </citation>
    <scope>NUCLEOTIDE SEQUENCE</scope>
    <source>
        <strain evidence="6">11687</strain>
    </source>
</reference>
<evidence type="ECO:0000313" key="7">
    <source>
        <dbReference type="Proteomes" id="UP000824081"/>
    </source>
</evidence>
<dbReference type="EMBL" id="DVMZ01000130">
    <property type="protein sequence ID" value="HIU59410.1"/>
    <property type="molecule type" value="Genomic_DNA"/>
</dbReference>
<feature type="transmembrane region" description="Helical" evidence="4">
    <location>
        <begin position="269"/>
        <end position="287"/>
    </location>
</feature>
<evidence type="ECO:0000256" key="1">
    <source>
        <dbReference type="ARBA" id="ARBA00022723"/>
    </source>
</evidence>
<keyword evidence="1" id="KW-0479">Metal-binding</keyword>
<keyword evidence="2" id="KW-0863">Zinc-finger</keyword>
<feature type="transmembrane region" description="Helical" evidence="4">
    <location>
        <begin position="228"/>
        <end position="257"/>
    </location>
</feature>